<evidence type="ECO:0000256" key="1">
    <source>
        <dbReference type="SAM" id="Phobius"/>
    </source>
</evidence>
<feature type="transmembrane region" description="Helical" evidence="1">
    <location>
        <begin position="152"/>
        <end position="171"/>
    </location>
</feature>
<comment type="caution">
    <text evidence="2">The sequence shown here is derived from an EMBL/GenBank/DDBJ whole genome shotgun (WGS) entry which is preliminary data.</text>
</comment>
<gene>
    <name evidence="2" type="ORF">Rsub_13354</name>
</gene>
<dbReference type="Proteomes" id="UP000247498">
    <property type="component" value="Unassembled WGS sequence"/>
</dbReference>
<name>A0A2V0PLH0_9CHLO</name>
<feature type="transmembrane region" description="Helical" evidence="1">
    <location>
        <begin position="58"/>
        <end position="78"/>
    </location>
</feature>
<keyword evidence="3" id="KW-1185">Reference proteome</keyword>
<sequence length="309" mass="30665">MGSLETLRVFFPSSVELWEAVAPGLIAAVIAPGEERTLRLAPGPLLARGGPLTLRNPLLLPLAALGAAVGLAGFLAHAPRRPRRGGRGRRAGGGGGGGGGAPAAVAGAWAAAFLYFGLMNAAAIFTHCLLPLPPSQSASGPATDNLQMAGRAAAALDVAFTGCSSLCLLLASVAGAPKPPRWAARAARAAPAWLWAPVCGAALAGNLLFPGARAFLNEAVYAATTLAAAAVLFVNEVLPTPRGAPGGGAVRAAAGAAWGLIAAGALDAPLRAVSGGWLTAAHAAFLACDVAFLTLSRYLTARAAGRRAA</sequence>
<organism evidence="2 3">
    <name type="scientific">Raphidocelis subcapitata</name>
    <dbReference type="NCBI Taxonomy" id="307507"/>
    <lineage>
        <taxon>Eukaryota</taxon>
        <taxon>Viridiplantae</taxon>
        <taxon>Chlorophyta</taxon>
        <taxon>core chlorophytes</taxon>
        <taxon>Chlorophyceae</taxon>
        <taxon>CS clade</taxon>
        <taxon>Sphaeropleales</taxon>
        <taxon>Selenastraceae</taxon>
        <taxon>Raphidocelis</taxon>
    </lineage>
</organism>
<dbReference type="InParanoid" id="A0A2V0PLH0"/>
<keyword evidence="1" id="KW-0812">Transmembrane</keyword>
<keyword evidence="1" id="KW-1133">Transmembrane helix</keyword>
<evidence type="ECO:0000313" key="2">
    <source>
        <dbReference type="EMBL" id="GBG00622.1"/>
    </source>
</evidence>
<feature type="transmembrane region" description="Helical" evidence="1">
    <location>
        <begin position="192"/>
        <end position="213"/>
    </location>
</feature>
<feature type="transmembrane region" description="Helical" evidence="1">
    <location>
        <begin position="99"/>
        <end position="132"/>
    </location>
</feature>
<keyword evidence="1" id="KW-0472">Membrane</keyword>
<accession>A0A2V0PLH0</accession>
<protein>
    <submittedName>
        <fullName evidence="2">Uncharacterized protein</fullName>
    </submittedName>
</protein>
<dbReference type="AlphaFoldDB" id="A0A2V0PLH0"/>
<dbReference type="EMBL" id="BDRX01000265">
    <property type="protein sequence ID" value="GBG00622.1"/>
    <property type="molecule type" value="Genomic_DNA"/>
</dbReference>
<feature type="transmembrane region" description="Helical" evidence="1">
    <location>
        <begin position="250"/>
        <end position="270"/>
    </location>
</feature>
<evidence type="ECO:0000313" key="3">
    <source>
        <dbReference type="Proteomes" id="UP000247498"/>
    </source>
</evidence>
<feature type="transmembrane region" description="Helical" evidence="1">
    <location>
        <begin position="276"/>
        <end position="299"/>
    </location>
</feature>
<proteinExistence type="predicted"/>
<reference evidence="2 3" key="1">
    <citation type="journal article" date="2018" name="Sci. Rep.">
        <title>Raphidocelis subcapitata (=Pseudokirchneriella subcapitata) provides an insight into genome evolution and environmental adaptations in the Sphaeropleales.</title>
        <authorList>
            <person name="Suzuki S."/>
            <person name="Yamaguchi H."/>
            <person name="Nakajima N."/>
            <person name="Kawachi M."/>
        </authorList>
    </citation>
    <scope>NUCLEOTIDE SEQUENCE [LARGE SCALE GENOMIC DNA]</scope>
    <source>
        <strain evidence="2 3">NIES-35</strain>
    </source>
</reference>
<feature type="transmembrane region" description="Helical" evidence="1">
    <location>
        <begin position="219"/>
        <end position="238"/>
    </location>
</feature>